<protein>
    <submittedName>
        <fullName evidence="13">TonB-dependent receptor</fullName>
    </submittedName>
</protein>
<feature type="signal peptide" evidence="10">
    <location>
        <begin position="1"/>
        <end position="29"/>
    </location>
</feature>
<evidence type="ECO:0000313" key="14">
    <source>
        <dbReference type="Proteomes" id="UP000755104"/>
    </source>
</evidence>
<dbReference type="SUPFAM" id="SSF56935">
    <property type="entry name" value="Porins"/>
    <property type="match status" value="1"/>
</dbReference>
<dbReference type="InterPro" id="IPR039426">
    <property type="entry name" value="TonB-dep_rcpt-like"/>
</dbReference>
<evidence type="ECO:0000256" key="9">
    <source>
        <dbReference type="RuleBase" id="RU003357"/>
    </source>
</evidence>
<keyword evidence="4 8" id="KW-0812">Transmembrane</keyword>
<evidence type="ECO:0000256" key="6">
    <source>
        <dbReference type="ARBA" id="ARBA00023136"/>
    </source>
</evidence>
<comment type="subcellular location">
    <subcellularLocation>
        <location evidence="1 8">Cell outer membrane</location>
        <topology evidence="1 8">Multi-pass membrane protein</topology>
    </subcellularLocation>
</comment>
<accession>A0ABS7JBF7</accession>
<dbReference type="PANTHER" id="PTHR40980:SF3">
    <property type="entry name" value="TONB-DEPENDENT RECEPTOR-LIKE BETA-BARREL DOMAIN-CONTAINING PROTEIN"/>
    <property type="match status" value="1"/>
</dbReference>
<sequence>MAIRSKLSATVSLSACAVVLGSIAVPAFGQDVDETAETQPTEEAGESSDDVIIVSGFRESLASSVAEKRRSDLILESVTAEDIGKLPDDSIGESIARLPGVTSQRLNGRANAIAIRGLGPDFSQTLLNGREQTSTGDNRAVEFDQYPSEVVNQVVVYKTPSASLVGQGLVGTIDVRTIRPLETSERVIAIGAKGSYADLGALNAGSKEFGYRVNATYVDQFADNTLGVALAAAYTDEPYQLQEFNAWGYAGDGTAGNPFVIGGSKSFVTSTQLKRFGVNGTVQWEASPTFMVTVDGFYSNFNDDQSKRGIELPLAFGGGFDVDPYDPATGTTTSTAFGEFANSGTFTDVRGVVRNDIFQRKADLYSGGINLDYEGDDGWSAFFDFGYSRTDRNELSIESYSGTGYNGDGFDPQGDGTSLSDTIDFISDSNGTSFNPTLDYSDPNLIVLTDPLGWGGSRIQAGYYNNRIIKDELFQYRLGVAKEIEGFFSAIRFGLNYTDRAKGLTPDEFFVSLPDGATEAPIPQSALLRSTNLDYLGLGPVVSYDARDLIADGTLILDPNTSNDIPAKAYQISEKLMAAYLQVDIEQELGAGVLTGNLGVQAINTEQNSTGLAFIDLDNDGTQDRVDLSLGDNFWDVLPSMNLSLRFDSGWVFRFAASRQIQRPQLDDLRVAISYGINNNEAESPTGLAPFISGSGGNPLLRPYRANAVDFNVEKYFAGGAGVVALQAFYKDIVSYIDGSRTIFDYSAFPVPAGQTPATPIGFLDTEINTGGGDFYGAELSATIPFDIFTGALNGFGATGGVGYTKTKIENAQGDVDQIPGYSEWVANGTLYYDLNGFSARGSVRYRSEFLADFTGFGGSATRRLARAETIVDAQIGYEFQSGSALEGLSLYIQGQNLTNAPFVSQFDVPVPEAVIDNQRYGRRFLAGFTYKF</sequence>
<comment type="caution">
    <text evidence="13">The sequence shown here is derived from an EMBL/GenBank/DDBJ whole genome shotgun (WGS) entry which is preliminary data.</text>
</comment>
<keyword evidence="10" id="KW-0732">Signal</keyword>
<dbReference type="Proteomes" id="UP000755104">
    <property type="component" value="Unassembled WGS sequence"/>
</dbReference>
<evidence type="ECO:0000259" key="12">
    <source>
        <dbReference type="Pfam" id="PF07715"/>
    </source>
</evidence>
<dbReference type="Gene3D" id="2.170.130.10">
    <property type="entry name" value="TonB-dependent receptor, plug domain"/>
    <property type="match status" value="1"/>
</dbReference>
<dbReference type="PROSITE" id="PS52016">
    <property type="entry name" value="TONB_DEPENDENT_REC_3"/>
    <property type="match status" value="1"/>
</dbReference>
<evidence type="ECO:0000256" key="2">
    <source>
        <dbReference type="ARBA" id="ARBA00022448"/>
    </source>
</evidence>
<evidence type="ECO:0000259" key="11">
    <source>
        <dbReference type="Pfam" id="PF00593"/>
    </source>
</evidence>
<dbReference type="Pfam" id="PF07715">
    <property type="entry name" value="Plug"/>
    <property type="match status" value="1"/>
</dbReference>
<dbReference type="PANTHER" id="PTHR40980">
    <property type="entry name" value="PLUG DOMAIN-CONTAINING PROTEIN"/>
    <property type="match status" value="1"/>
</dbReference>
<evidence type="ECO:0000256" key="5">
    <source>
        <dbReference type="ARBA" id="ARBA00023077"/>
    </source>
</evidence>
<evidence type="ECO:0000256" key="3">
    <source>
        <dbReference type="ARBA" id="ARBA00022452"/>
    </source>
</evidence>
<evidence type="ECO:0000256" key="10">
    <source>
        <dbReference type="SAM" id="SignalP"/>
    </source>
</evidence>
<keyword evidence="7 8" id="KW-0998">Cell outer membrane</keyword>
<reference evidence="13 14" key="1">
    <citation type="submission" date="2021-08" db="EMBL/GenBank/DDBJ databases">
        <title>Comparative Genomics Analysis of the Genus Qipengyuania Reveals Extensive Genetic Diversity and Metabolic Versatility, Including the Description of Fifteen Novel Species.</title>
        <authorList>
            <person name="Liu Y."/>
        </authorList>
    </citation>
    <scope>NUCLEOTIDE SEQUENCE [LARGE SCALE GENOMIC DNA]</scope>
    <source>
        <strain evidence="13 14">6D47A</strain>
    </source>
</reference>
<proteinExistence type="inferred from homology"/>
<dbReference type="InterPro" id="IPR010104">
    <property type="entry name" value="TonB_rcpt_bac"/>
</dbReference>
<feature type="chain" id="PRO_5047488373" evidence="10">
    <location>
        <begin position="30"/>
        <end position="933"/>
    </location>
</feature>
<dbReference type="CDD" id="cd01347">
    <property type="entry name" value="ligand_gated_channel"/>
    <property type="match status" value="1"/>
</dbReference>
<dbReference type="InterPro" id="IPR012910">
    <property type="entry name" value="Plug_dom"/>
</dbReference>
<name>A0ABS7JBF7_9SPHN</name>
<dbReference type="Pfam" id="PF00593">
    <property type="entry name" value="TonB_dep_Rec_b-barrel"/>
    <property type="match status" value="1"/>
</dbReference>
<evidence type="ECO:0000256" key="8">
    <source>
        <dbReference type="PROSITE-ProRule" id="PRU01360"/>
    </source>
</evidence>
<evidence type="ECO:0000313" key="13">
    <source>
        <dbReference type="EMBL" id="MBX7483394.1"/>
    </source>
</evidence>
<organism evidence="13 14">
    <name type="scientific">Qipengyuania qiaonensis</name>
    <dbReference type="NCBI Taxonomy" id="2867240"/>
    <lineage>
        <taxon>Bacteria</taxon>
        <taxon>Pseudomonadati</taxon>
        <taxon>Pseudomonadota</taxon>
        <taxon>Alphaproteobacteria</taxon>
        <taxon>Sphingomonadales</taxon>
        <taxon>Erythrobacteraceae</taxon>
        <taxon>Qipengyuania</taxon>
    </lineage>
</organism>
<keyword evidence="14" id="KW-1185">Reference proteome</keyword>
<dbReference type="RefSeq" id="WP_221559060.1">
    <property type="nucleotide sequence ID" value="NZ_JAIGNO010000008.1"/>
</dbReference>
<keyword evidence="5 9" id="KW-0798">TonB box</keyword>
<dbReference type="NCBIfam" id="TIGR01782">
    <property type="entry name" value="TonB-Xanth-Caul"/>
    <property type="match status" value="1"/>
</dbReference>
<evidence type="ECO:0000256" key="7">
    <source>
        <dbReference type="ARBA" id="ARBA00023237"/>
    </source>
</evidence>
<evidence type="ECO:0000256" key="1">
    <source>
        <dbReference type="ARBA" id="ARBA00004571"/>
    </source>
</evidence>
<dbReference type="InterPro" id="IPR036942">
    <property type="entry name" value="Beta-barrel_TonB_sf"/>
</dbReference>
<feature type="domain" description="TonB-dependent receptor plug" evidence="12">
    <location>
        <begin position="74"/>
        <end position="171"/>
    </location>
</feature>
<evidence type="ECO:0000256" key="4">
    <source>
        <dbReference type="ARBA" id="ARBA00022692"/>
    </source>
</evidence>
<keyword evidence="2 8" id="KW-0813">Transport</keyword>
<dbReference type="Gene3D" id="2.40.170.20">
    <property type="entry name" value="TonB-dependent receptor, beta-barrel domain"/>
    <property type="match status" value="1"/>
</dbReference>
<keyword evidence="6 8" id="KW-0472">Membrane</keyword>
<dbReference type="EMBL" id="JAIGNO010000008">
    <property type="protein sequence ID" value="MBX7483394.1"/>
    <property type="molecule type" value="Genomic_DNA"/>
</dbReference>
<dbReference type="InterPro" id="IPR000531">
    <property type="entry name" value="Beta-barrel_TonB"/>
</dbReference>
<keyword evidence="13" id="KW-0675">Receptor</keyword>
<gene>
    <name evidence="13" type="ORF">K3174_12705</name>
</gene>
<dbReference type="InterPro" id="IPR037066">
    <property type="entry name" value="Plug_dom_sf"/>
</dbReference>
<comment type="similarity">
    <text evidence="8 9">Belongs to the TonB-dependent receptor family.</text>
</comment>
<keyword evidence="3 8" id="KW-1134">Transmembrane beta strand</keyword>
<feature type="domain" description="TonB-dependent receptor-like beta-barrel" evidence="11">
    <location>
        <begin position="405"/>
        <end position="898"/>
    </location>
</feature>